<dbReference type="SUPFAM" id="SSF74650">
    <property type="entry name" value="Galactose mutarotase-like"/>
    <property type="match status" value="1"/>
</dbReference>
<dbReference type="InterPro" id="IPR008183">
    <property type="entry name" value="Aldose_1/G6P_1-epimerase"/>
</dbReference>
<sequence>MINDVMLPTGTQYEISHGLWQAVVTEQGATLRSLRHNGDDVIKTFEADQSPASSQGQQLLPWPNRIRDGRYRFDDVDQQLAISEVDRNNAIHGLVAWSPWHLVEHTDSSVTQEIRIMARPGWPGTIDVQLTHNLDDHGLTVTVRARNVGATAVPFGYAAHPYFCLGGSIDEWKIDAPFASWLQVDDRLLPVRICGMDEVHTMSGQSLGQRTFDTAYTLDRGGTVGSPAWRIKVTSDEASHELWGDATMGWAQIYTPDDRLSLAVEPMTCGPDAFNEGPTHGDAIRLESGDEVTLTWGIA</sequence>
<evidence type="ECO:0000313" key="3">
    <source>
        <dbReference type="Proteomes" id="UP000259211"/>
    </source>
</evidence>
<evidence type="ECO:0000313" key="2">
    <source>
        <dbReference type="EMBL" id="RFT43199.1"/>
    </source>
</evidence>
<dbReference type="PANTHER" id="PTHR10091">
    <property type="entry name" value="ALDOSE-1-EPIMERASE"/>
    <property type="match status" value="1"/>
</dbReference>
<dbReference type="GO" id="GO:0033499">
    <property type="term" value="P:galactose catabolic process via UDP-galactose, Leloir pathway"/>
    <property type="evidence" value="ECO:0007669"/>
    <property type="project" value="TreeGrafter"/>
</dbReference>
<dbReference type="EMBL" id="NOWI01000008">
    <property type="protein sequence ID" value="RFT43199.1"/>
    <property type="molecule type" value="Genomic_DNA"/>
</dbReference>
<dbReference type="PANTHER" id="PTHR10091:SF0">
    <property type="entry name" value="GALACTOSE MUTAROTASE"/>
    <property type="match status" value="1"/>
</dbReference>
<comment type="caution">
    <text evidence="2">The sequence shown here is derived from an EMBL/GenBank/DDBJ whole genome shotgun (WGS) entry which is preliminary data.</text>
</comment>
<dbReference type="GO" id="GO:0004034">
    <property type="term" value="F:aldose 1-epimerase activity"/>
    <property type="evidence" value="ECO:0007669"/>
    <property type="project" value="TreeGrafter"/>
</dbReference>
<protein>
    <submittedName>
        <fullName evidence="1">Aldose 1-epimerase family protein</fullName>
    </submittedName>
    <submittedName>
        <fullName evidence="2">Aldose epimerase</fullName>
    </submittedName>
</protein>
<dbReference type="Pfam" id="PF01263">
    <property type="entry name" value="Aldose_epim"/>
    <property type="match status" value="1"/>
</dbReference>
<dbReference type="Proteomes" id="UP000259211">
    <property type="component" value="Unassembled WGS sequence"/>
</dbReference>
<dbReference type="InterPro" id="IPR011013">
    <property type="entry name" value="Gal_mutarotase_sf_dom"/>
</dbReference>
<dbReference type="InterPro" id="IPR014718">
    <property type="entry name" value="GH-type_carb-bd"/>
</dbReference>
<dbReference type="Gene3D" id="2.70.98.10">
    <property type="match status" value="1"/>
</dbReference>
<evidence type="ECO:0000313" key="1">
    <source>
        <dbReference type="EMBL" id="MEH1546155.1"/>
    </source>
</evidence>
<dbReference type="AlphaFoldDB" id="A0A3E2DCS0"/>
<organism evidence="2 3">
    <name type="scientific">Cutibacterium avidum</name>
    <dbReference type="NCBI Taxonomy" id="33010"/>
    <lineage>
        <taxon>Bacteria</taxon>
        <taxon>Bacillati</taxon>
        <taxon>Actinomycetota</taxon>
        <taxon>Actinomycetes</taxon>
        <taxon>Propionibacteriales</taxon>
        <taxon>Propionibacteriaceae</taxon>
        <taxon>Cutibacterium</taxon>
    </lineage>
</organism>
<dbReference type="InterPro" id="IPR037480">
    <property type="entry name" value="YihR-like"/>
</dbReference>
<gene>
    <name evidence="2" type="ORF">CHT91_09720</name>
    <name evidence="1" type="ORF">V7F78_03815</name>
</gene>
<reference evidence="2 3" key="1">
    <citation type="submission" date="2017-07" db="EMBL/GenBank/DDBJ databases">
        <authorList>
            <person name="Sun Z.S."/>
            <person name="Albrecht U."/>
            <person name="Echele G."/>
            <person name="Lee C.C."/>
        </authorList>
    </citation>
    <scope>NUCLEOTIDE SEQUENCE [LARGE SCALE GENOMIC DNA]</scope>
    <source>
        <strain evidence="2 3">P16-029</strain>
    </source>
</reference>
<dbReference type="EMBL" id="JBAKUA010000004">
    <property type="protein sequence ID" value="MEH1546155.1"/>
    <property type="molecule type" value="Genomic_DNA"/>
</dbReference>
<dbReference type="CDD" id="cd09022">
    <property type="entry name" value="Aldose_epim_Ec_YihR"/>
    <property type="match status" value="1"/>
</dbReference>
<dbReference type="GO" id="GO:0006006">
    <property type="term" value="P:glucose metabolic process"/>
    <property type="evidence" value="ECO:0007669"/>
    <property type="project" value="TreeGrafter"/>
</dbReference>
<reference evidence="1" key="2">
    <citation type="submission" date="2024-02" db="EMBL/GenBank/DDBJ databases">
        <title>Bacterial skin colonization with Propionibacterium avidum as a risk factor for Periprosthetic Joint Infections - a single-center prospective study.</title>
        <authorList>
            <person name="Achermann Y."/>
        </authorList>
    </citation>
    <scope>NUCLEOTIDE SEQUENCE</scope>
    <source>
        <strain evidence="1">PAVI-2017310195</strain>
    </source>
</reference>
<accession>A0A3E2DCS0</accession>
<name>A0A3E2DCS0_9ACTN</name>
<dbReference type="GO" id="GO:0030246">
    <property type="term" value="F:carbohydrate binding"/>
    <property type="evidence" value="ECO:0007669"/>
    <property type="project" value="InterPro"/>
</dbReference>
<dbReference type="RefSeq" id="WP_016667502.1">
    <property type="nucleotide sequence ID" value="NZ_CABKSM010000001.1"/>
</dbReference>
<proteinExistence type="predicted"/>
<dbReference type="Proteomes" id="UP001309299">
    <property type="component" value="Unassembled WGS sequence"/>
</dbReference>